<dbReference type="RefSeq" id="WP_078764936.1">
    <property type="nucleotide sequence ID" value="NZ_FUXZ01000002.1"/>
</dbReference>
<feature type="domain" description="DUF5716" evidence="1">
    <location>
        <begin position="125"/>
        <end position="419"/>
    </location>
</feature>
<evidence type="ECO:0000313" key="3">
    <source>
        <dbReference type="Proteomes" id="UP000190814"/>
    </source>
</evidence>
<keyword evidence="3" id="KW-1185">Reference proteome</keyword>
<organism evidence="2 3">
    <name type="scientific">Eubacterium uniforme</name>
    <dbReference type="NCBI Taxonomy" id="39495"/>
    <lineage>
        <taxon>Bacteria</taxon>
        <taxon>Bacillati</taxon>
        <taxon>Bacillota</taxon>
        <taxon>Clostridia</taxon>
        <taxon>Eubacteriales</taxon>
        <taxon>Eubacteriaceae</taxon>
        <taxon>Eubacterium</taxon>
    </lineage>
</organism>
<dbReference type="Pfam" id="PF18980">
    <property type="entry name" value="DUF5716_C"/>
    <property type="match status" value="1"/>
</dbReference>
<reference evidence="2 3" key="1">
    <citation type="submission" date="2017-02" db="EMBL/GenBank/DDBJ databases">
        <authorList>
            <person name="Peterson S.W."/>
        </authorList>
    </citation>
    <scope>NUCLEOTIDE SEQUENCE [LARGE SCALE GENOMIC DNA]</scope>
    <source>
        <strain evidence="2 3">ATCC 35992</strain>
    </source>
</reference>
<dbReference type="AlphaFoldDB" id="A0A1T4V3U0"/>
<dbReference type="Gene3D" id="3.30.420.40">
    <property type="match status" value="1"/>
</dbReference>
<protein>
    <recommendedName>
        <fullName evidence="1">DUF5716 domain-containing protein</fullName>
    </recommendedName>
</protein>
<dbReference type="InterPro" id="IPR043770">
    <property type="entry name" value="DUF5716_C"/>
</dbReference>
<proteinExistence type="predicted"/>
<dbReference type="Proteomes" id="UP000190814">
    <property type="component" value="Unassembled WGS sequence"/>
</dbReference>
<dbReference type="SUPFAM" id="SSF53067">
    <property type="entry name" value="Actin-like ATPase domain"/>
    <property type="match status" value="1"/>
</dbReference>
<gene>
    <name evidence="2" type="ORF">SAMN02745111_00035</name>
</gene>
<sequence>MLDDRFISTTIGIDFSGDYTQVSVFDEEYTPVSMSVIKNEQRYLIPTACFVDEKTGHWYIGDEAIARSKNSPGELLMDIPKLVMTKSRFEIFENIFDNATIVSIFMSKILETVEINSDVKEVSNIVVSIAESDRSNIEVIYNAFEKMNFPSSNIRVISHNESFAYYVCSQKSDIWVNNVLMLNFRNGTLVARTLYTNSKRGPHIITVTEETYPSVTLSMIKDDSENADVALAQILDLIFRRNVYSACFLIGEAFNDGDKLKRSMHLLCANKRVFKGHNLIVKGAGYAAREIYGEQTINTVLLCKGRTRLDIGLMVLYEGRERQVVLSPAGTNWYEASEKVECIVDRVSACKFAITNPLTKITNYVFLNIDEFPQRGNKQTRIEIEVSYKNEETLLLNVTDKGFGEFFEASGMEVKKEIRVWDYL</sequence>
<dbReference type="OrthoDB" id="1918132at2"/>
<dbReference type="STRING" id="39495.SAMN02745111_00035"/>
<dbReference type="InterPro" id="IPR043129">
    <property type="entry name" value="ATPase_NBD"/>
</dbReference>
<evidence type="ECO:0000313" key="2">
    <source>
        <dbReference type="EMBL" id="SKA59616.1"/>
    </source>
</evidence>
<name>A0A1T4V3U0_9FIRM</name>
<dbReference type="EMBL" id="FUXZ01000002">
    <property type="protein sequence ID" value="SKA59616.1"/>
    <property type="molecule type" value="Genomic_DNA"/>
</dbReference>
<accession>A0A1T4V3U0</accession>
<evidence type="ECO:0000259" key="1">
    <source>
        <dbReference type="Pfam" id="PF18980"/>
    </source>
</evidence>